<evidence type="ECO:0000256" key="1">
    <source>
        <dbReference type="SAM" id="MobiDB-lite"/>
    </source>
</evidence>
<keyword evidence="2" id="KW-1133">Transmembrane helix</keyword>
<dbReference type="EMBL" id="CP009808">
    <property type="protein sequence ID" value="ATZ49269.1"/>
    <property type="molecule type" value="Genomic_DNA"/>
</dbReference>
<accession>A0A384JF94</accession>
<dbReference type="Proteomes" id="UP000001798">
    <property type="component" value="Chromosome 4"/>
</dbReference>
<reference evidence="3 4" key="3">
    <citation type="journal article" date="2017" name="Mol. Plant Pathol.">
        <title>A gapless genome sequence of the fungus Botrytis cinerea.</title>
        <authorList>
            <person name="Van Kan J.A."/>
            <person name="Stassen J.H."/>
            <person name="Mosbach A."/>
            <person name="Van Der Lee T.A."/>
            <person name="Faino L."/>
            <person name="Farmer A.D."/>
            <person name="Papasotiriou D.G."/>
            <person name="Zhou S."/>
            <person name="Seidl M.F."/>
            <person name="Cottam E."/>
            <person name="Edel D."/>
            <person name="Hahn M."/>
            <person name="Schwartz D.C."/>
            <person name="Dietrich R.A."/>
            <person name="Widdison S."/>
            <person name="Scalliet G."/>
        </authorList>
    </citation>
    <scope>NUCLEOTIDE SEQUENCE [LARGE SCALE GENOMIC DNA]</scope>
    <source>
        <strain evidence="3 4">B05.10</strain>
    </source>
</reference>
<protein>
    <submittedName>
        <fullName evidence="3">Uncharacterized protein</fullName>
    </submittedName>
</protein>
<dbReference type="KEGG" id="bfu:BCIN_04g04380"/>
<feature type="transmembrane region" description="Helical" evidence="2">
    <location>
        <begin position="459"/>
        <end position="479"/>
    </location>
</feature>
<dbReference type="OrthoDB" id="2017974at2759"/>
<dbReference type="SUPFAM" id="SSF48452">
    <property type="entry name" value="TPR-like"/>
    <property type="match status" value="1"/>
</dbReference>
<feature type="transmembrane region" description="Helical" evidence="2">
    <location>
        <begin position="385"/>
        <end position="404"/>
    </location>
</feature>
<proteinExistence type="predicted"/>
<feature type="compositionally biased region" description="Polar residues" evidence="1">
    <location>
        <begin position="164"/>
        <end position="174"/>
    </location>
</feature>
<feature type="transmembrane region" description="Helical" evidence="2">
    <location>
        <begin position="577"/>
        <end position="595"/>
    </location>
</feature>
<dbReference type="GeneID" id="5438126"/>
<feature type="transmembrane region" description="Helical" evidence="2">
    <location>
        <begin position="491"/>
        <end position="507"/>
    </location>
</feature>
<feature type="transmembrane region" description="Helical" evidence="2">
    <location>
        <begin position="513"/>
        <end position="534"/>
    </location>
</feature>
<evidence type="ECO:0000313" key="3">
    <source>
        <dbReference type="EMBL" id="ATZ49269.1"/>
    </source>
</evidence>
<evidence type="ECO:0000313" key="4">
    <source>
        <dbReference type="Proteomes" id="UP000001798"/>
    </source>
</evidence>
<keyword evidence="4" id="KW-1185">Reference proteome</keyword>
<evidence type="ECO:0000256" key="2">
    <source>
        <dbReference type="SAM" id="Phobius"/>
    </source>
</evidence>
<dbReference type="AlphaFoldDB" id="A0A384JF94"/>
<feature type="region of interest" description="Disordered" evidence="1">
    <location>
        <begin position="150"/>
        <end position="174"/>
    </location>
</feature>
<dbReference type="InterPro" id="IPR011990">
    <property type="entry name" value="TPR-like_helical_dom_sf"/>
</dbReference>
<feature type="region of interest" description="Disordered" evidence="1">
    <location>
        <begin position="75"/>
        <end position="95"/>
    </location>
</feature>
<feature type="transmembrane region" description="Helical" evidence="2">
    <location>
        <begin position="411"/>
        <end position="429"/>
    </location>
</feature>
<feature type="region of interest" description="Disordered" evidence="1">
    <location>
        <begin position="338"/>
        <end position="363"/>
    </location>
</feature>
<reference evidence="3 4" key="1">
    <citation type="journal article" date="2011" name="PLoS Genet.">
        <title>Genomic analysis of the necrotrophic fungal pathogens Sclerotinia sclerotiorum and Botrytis cinerea.</title>
        <authorList>
            <person name="Amselem J."/>
            <person name="Cuomo C.A."/>
            <person name="van Kan J.A."/>
            <person name="Viaud M."/>
            <person name="Benito E.P."/>
            <person name="Couloux A."/>
            <person name="Coutinho P.M."/>
            <person name="de Vries R.P."/>
            <person name="Dyer P.S."/>
            <person name="Fillinger S."/>
            <person name="Fournier E."/>
            <person name="Gout L."/>
            <person name="Hahn M."/>
            <person name="Kohn L."/>
            <person name="Lapalu N."/>
            <person name="Plummer K.M."/>
            <person name="Pradier J.M."/>
            <person name="Quevillon E."/>
            <person name="Sharon A."/>
            <person name="Simon A."/>
            <person name="ten Have A."/>
            <person name="Tudzynski B."/>
            <person name="Tudzynski P."/>
            <person name="Wincker P."/>
            <person name="Andrew M."/>
            <person name="Anthouard V."/>
            <person name="Beever R.E."/>
            <person name="Beffa R."/>
            <person name="Benoit I."/>
            <person name="Bouzid O."/>
            <person name="Brault B."/>
            <person name="Chen Z."/>
            <person name="Choquer M."/>
            <person name="Collemare J."/>
            <person name="Cotton P."/>
            <person name="Danchin E.G."/>
            <person name="Da Silva C."/>
            <person name="Gautier A."/>
            <person name="Giraud C."/>
            <person name="Giraud T."/>
            <person name="Gonzalez C."/>
            <person name="Grossetete S."/>
            <person name="Guldener U."/>
            <person name="Henrissat B."/>
            <person name="Howlett B.J."/>
            <person name="Kodira C."/>
            <person name="Kretschmer M."/>
            <person name="Lappartient A."/>
            <person name="Leroch M."/>
            <person name="Levis C."/>
            <person name="Mauceli E."/>
            <person name="Neuveglise C."/>
            <person name="Oeser B."/>
            <person name="Pearson M."/>
            <person name="Poulain J."/>
            <person name="Poussereau N."/>
            <person name="Quesneville H."/>
            <person name="Rascle C."/>
            <person name="Schumacher J."/>
            <person name="Segurens B."/>
            <person name="Sexton A."/>
            <person name="Silva E."/>
            <person name="Sirven C."/>
            <person name="Soanes D.M."/>
            <person name="Talbot N.J."/>
            <person name="Templeton M."/>
            <person name="Yandava C."/>
            <person name="Yarden O."/>
            <person name="Zeng Q."/>
            <person name="Rollins J.A."/>
            <person name="Lebrun M.H."/>
            <person name="Dickman M."/>
        </authorList>
    </citation>
    <scope>NUCLEOTIDE SEQUENCE [LARGE SCALE GENOMIC DNA]</scope>
    <source>
        <strain evidence="3 4">B05.10</strain>
    </source>
</reference>
<keyword evidence="2" id="KW-0812">Transmembrane</keyword>
<keyword evidence="2" id="KW-0472">Membrane</keyword>
<feature type="transmembrane region" description="Helical" evidence="2">
    <location>
        <begin position="546"/>
        <end position="565"/>
    </location>
</feature>
<sequence>MDRTKADVSDLWIQHQRRSTKTTKSWDCIYCPERKILLSETALWMHAEKCHQDKVSANLEELELFRQSFESNSALKRSNKACEDDTPRHRGPQSLSRVQSLGLRYDENNAMTDDKVMTGDRPRKRVAVGDGISAGSRSPFCEYSGRIHNAKQKQHGESPGGRPQSRSETRPVSQEQLVAEVKGIYAGLVMVEAKCIEVDNKHAASANFSTESKMSNEKWQALIALHRTLLHEHHDFFLASRHPNASPALRRLASRYAMPARMWRHGISSFLELIRNRLPISLDYMLSFICLAYSIMATLYECKLSEDLVCSTGTEEEYHELSPNFEERKEHIPSRARDIPHNKISGHNPSSPPKIPTNKPTEHCDNAAHDNKLKIMSSRARSEELLPTGLPLTLLGFLSKLLAALSYRKRLFASLLMANIITFASGRVIPPDVSETTTSLTSFNNSKPFQSLLDKSIRLLNLSSEALVALIVIMFCEVFRRLYCKEVQNRLLSATCMISSVSCFAYLRDAEDVTNGLLAGVLVAGAVFTWNTFAMGVEKYNFGTPYIIIGMILAMIILWGGYPYIQPLTSSVKVDVFILPSIICSFSILEMVLKVHDDMTH</sequence>
<name>A0A384JF94_BOTFB</name>
<gene>
    <name evidence="3" type="ORF">BCIN_04g04380</name>
</gene>
<organism evidence="3 4">
    <name type="scientific">Botryotinia fuckeliana (strain B05.10)</name>
    <name type="common">Noble rot fungus</name>
    <name type="synonym">Botrytis cinerea</name>
    <dbReference type="NCBI Taxonomy" id="332648"/>
    <lineage>
        <taxon>Eukaryota</taxon>
        <taxon>Fungi</taxon>
        <taxon>Dikarya</taxon>
        <taxon>Ascomycota</taxon>
        <taxon>Pezizomycotina</taxon>
        <taxon>Leotiomycetes</taxon>
        <taxon>Helotiales</taxon>
        <taxon>Sclerotiniaceae</taxon>
        <taxon>Botrytis</taxon>
    </lineage>
</organism>
<reference evidence="3 4" key="2">
    <citation type="journal article" date="2012" name="Eukaryot. Cell">
        <title>Genome update of Botrytis cinerea strains B05.10 and T4.</title>
        <authorList>
            <person name="Staats M."/>
            <person name="van Kan J.A."/>
        </authorList>
    </citation>
    <scope>NUCLEOTIDE SEQUENCE [LARGE SCALE GENOMIC DNA]</scope>
    <source>
        <strain evidence="3 4">B05.10</strain>
    </source>
</reference>
<dbReference type="VEuPathDB" id="FungiDB:Bcin04g04380"/>
<dbReference type="RefSeq" id="XP_024548373.1">
    <property type="nucleotide sequence ID" value="XM_024692594.1"/>
</dbReference>